<dbReference type="InterPro" id="IPR009014">
    <property type="entry name" value="Transketo_C/PFOR_II"/>
</dbReference>
<dbReference type="Pfam" id="PF01855">
    <property type="entry name" value="POR_N"/>
    <property type="match status" value="1"/>
</dbReference>
<reference evidence="5 6" key="1">
    <citation type="submission" date="2018-06" db="EMBL/GenBank/DDBJ databases">
        <title>Extensive metabolic versatility and redundancy in microbially diverse, dynamic hydrothermal sediments.</title>
        <authorList>
            <person name="Dombrowski N."/>
            <person name="Teske A."/>
            <person name="Baker B.J."/>
        </authorList>
    </citation>
    <scope>NUCLEOTIDE SEQUENCE [LARGE SCALE GENOMIC DNA]</scope>
    <source>
        <strain evidence="5">B51_G17</strain>
    </source>
</reference>
<dbReference type="GO" id="GO:0006979">
    <property type="term" value="P:response to oxidative stress"/>
    <property type="evidence" value="ECO:0007669"/>
    <property type="project" value="TreeGrafter"/>
</dbReference>
<organism evidence="5 6">
    <name type="scientific">Candidatus Iainarchaeum sp</name>
    <dbReference type="NCBI Taxonomy" id="3101447"/>
    <lineage>
        <taxon>Archaea</taxon>
        <taxon>Candidatus Iainarchaeota</taxon>
        <taxon>Candidatus Iainarchaeia</taxon>
        <taxon>Candidatus Iainarchaeales</taxon>
        <taxon>Candidatus Iainarchaeaceae</taxon>
        <taxon>Candidatus Iainarchaeum</taxon>
    </lineage>
</organism>
<dbReference type="GO" id="GO:0044272">
    <property type="term" value="P:sulfur compound biosynthetic process"/>
    <property type="evidence" value="ECO:0007669"/>
    <property type="project" value="UniProtKB-ARBA"/>
</dbReference>
<dbReference type="PANTHER" id="PTHR32154">
    <property type="entry name" value="PYRUVATE-FLAVODOXIN OXIDOREDUCTASE-RELATED"/>
    <property type="match status" value="1"/>
</dbReference>
<dbReference type="FunFam" id="3.40.50.920:FF:000010">
    <property type="entry name" value="Pyruvate ferredoxin oxidoreductase, alpha subunit"/>
    <property type="match status" value="1"/>
</dbReference>
<evidence type="ECO:0000259" key="4">
    <source>
        <dbReference type="Pfam" id="PF17147"/>
    </source>
</evidence>
<proteinExistence type="predicted"/>
<dbReference type="FunFam" id="3.40.50.970:FF:000012">
    <property type="entry name" value="Pyruvate:ferredoxin (Flavodoxin) oxidoreductase"/>
    <property type="match status" value="1"/>
</dbReference>
<dbReference type="InterPro" id="IPR033412">
    <property type="entry name" value="PFOR_II"/>
</dbReference>
<evidence type="ECO:0000256" key="1">
    <source>
        <dbReference type="ARBA" id="ARBA00011595"/>
    </source>
</evidence>
<dbReference type="PANTHER" id="PTHR32154:SF0">
    <property type="entry name" value="PYRUVATE-FLAVODOXIN OXIDOREDUCTASE-RELATED"/>
    <property type="match status" value="1"/>
</dbReference>
<protein>
    <submittedName>
        <fullName evidence="5">Pyruvate ferredoxin oxidoreductase</fullName>
    </submittedName>
</protein>
<dbReference type="EMBL" id="QMWP01000107">
    <property type="protein sequence ID" value="RLG69798.1"/>
    <property type="molecule type" value="Genomic_DNA"/>
</dbReference>
<dbReference type="Gene3D" id="3.40.50.920">
    <property type="match status" value="1"/>
</dbReference>
<name>A0A497JGV3_9ARCH</name>
<feature type="domain" description="Pyruvate flavodoxin/ferredoxin oxidoreductase pyrimidine binding" evidence="3">
    <location>
        <begin position="16"/>
        <end position="239"/>
    </location>
</feature>
<feature type="domain" description="Pyruvate:ferredoxin oxidoreductase core" evidence="4">
    <location>
        <begin position="263"/>
        <end position="365"/>
    </location>
</feature>
<dbReference type="InterPro" id="IPR029061">
    <property type="entry name" value="THDP-binding"/>
</dbReference>
<evidence type="ECO:0000256" key="2">
    <source>
        <dbReference type="ARBA" id="ARBA00023002"/>
    </source>
</evidence>
<dbReference type="CDD" id="cd07034">
    <property type="entry name" value="TPP_PYR_PFOR_IOR-alpha_like"/>
    <property type="match status" value="1"/>
</dbReference>
<evidence type="ECO:0000313" key="5">
    <source>
        <dbReference type="EMBL" id="RLG69798.1"/>
    </source>
</evidence>
<dbReference type="Pfam" id="PF17147">
    <property type="entry name" value="PFOR_II"/>
    <property type="match status" value="1"/>
</dbReference>
<dbReference type="SUPFAM" id="SSF52922">
    <property type="entry name" value="TK C-terminal domain-like"/>
    <property type="match status" value="1"/>
</dbReference>
<dbReference type="GO" id="GO:0019752">
    <property type="term" value="P:carboxylic acid metabolic process"/>
    <property type="evidence" value="ECO:0007669"/>
    <property type="project" value="UniProtKB-ARBA"/>
</dbReference>
<accession>A0A497JGV3</accession>
<evidence type="ECO:0000259" key="3">
    <source>
        <dbReference type="Pfam" id="PF01855"/>
    </source>
</evidence>
<evidence type="ECO:0000313" key="6">
    <source>
        <dbReference type="Proteomes" id="UP000278031"/>
    </source>
</evidence>
<dbReference type="Proteomes" id="UP000278031">
    <property type="component" value="Unassembled WGS sequence"/>
</dbReference>
<gene>
    <name evidence="5" type="ORF">DRO04_02835</name>
</gene>
<comment type="subunit">
    <text evidence="1">Heterotetramer of one alpha, one beta, one delta and one gamma chain.</text>
</comment>
<sequence>MMIIKALTTNYAIAYAVKACDVDVISAYPITPQTTIVEKLDEFIEKGELDAKMVRVESEHSAMATCIGGAAAGVRAYTATSSHGLFYMYEMLWWAAGARLPIVMGVVMRALAPPWTIWTEYADLLALRDSGWLIFMAENAQEVLDLTIQAFKIAENEEVLLPVMIGWDAFIASHTAEPVDVPDQEIIDKFLPPRTSGAYFIDGSEIVSIGNLAYPDVYMEFRYSMYRSIETARDVIGKVGREYGEKVGRDYSMLFEDYKCEDAKYVFVSLGSMCGDIKDAVDYLRDRGEKVGLCRIRTIRPFPGKEISRILEDKKGVIVLERDISMGHGGIIATDLAASLYLNGINVPLIAYTAGLGGREVNMDSIIEIYSLSKLKLEKRERTWFTWYGVKKEVM</sequence>
<comment type="caution">
    <text evidence="5">The sequence shown here is derived from an EMBL/GenBank/DDBJ whole genome shotgun (WGS) entry which is preliminary data.</text>
</comment>
<keyword evidence="5" id="KW-0670">Pyruvate</keyword>
<dbReference type="AlphaFoldDB" id="A0A497JGV3"/>
<dbReference type="InterPro" id="IPR050722">
    <property type="entry name" value="Pyruvate:ferred/Flavod_OxRd"/>
</dbReference>
<dbReference type="InterPro" id="IPR002880">
    <property type="entry name" value="Pyrv_Fd/Flavodoxin_OxRdtase_N"/>
</dbReference>
<dbReference type="Gene3D" id="3.40.50.970">
    <property type="match status" value="1"/>
</dbReference>
<keyword evidence="2" id="KW-0560">Oxidoreductase</keyword>
<dbReference type="SUPFAM" id="SSF52518">
    <property type="entry name" value="Thiamin diphosphate-binding fold (THDP-binding)"/>
    <property type="match status" value="1"/>
</dbReference>
<dbReference type="GO" id="GO:0016903">
    <property type="term" value="F:oxidoreductase activity, acting on the aldehyde or oxo group of donors"/>
    <property type="evidence" value="ECO:0007669"/>
    <property type="project" value="UniProtKB-ARBA"/>
</dbReference>